<dbReference type="Pfam" id="PF12440">
    <property type="entry name" value="MAGE_N"/>
    <property type="match status" value="1"/>
</dbReference>
<dbReference type="InterPro" id="IPR002190">
    <property type="entry name" value="MHD_dom"/>
</dbReference>
<dbReference type="Gene3D" id="1.10.10.1210">
    <property type="entry name" value="MAGE homology domain, winged helix WH2 motif"/>
    <property type="match status" value="1"/>
</dbReference>
<dbReference type="Gene3D" id="1.10.10.1200">
    <property type="entry name" value="MAGE homology domain, winged helix WH1 motif"/>
    <property type="match status" value="1"/>
</dbReference>
<dbReference type="Proteomes" id="UP000694429">
    <property type="component" value="Unassembled WGS sequence"/>
</dbReference>
<protein>
    <recommendedName>
        <fullName evidence="2">MAGE domain-containing protein</fullName>
    </recommendedName>
</protein>
<dbReference type="PANTHER" id="PTHR11736">
    <property type="entry name" value="MELANOMA-ASSOCIATED ANTIGEN MAGE ANTIGEN"/>
    <property type="match status" value="1"/>
</dbReference>
<sequence>MGGPKAVVLPLFHLWSHINVRLSFKESGLRIREGSPAMHQHRDRACIPPPPPVPGQMDSTVLGCPLLFPLKNLCRGSRNWVIGPWPQCKTCILRSKSRGGPGNARSQGTTKISAASGSPGLLQSPQRACSSPTAMEVTPSIRSDQGSRSQEEEEPNTLQALPETVLLLEDAIDDKVADLVAFLLLKYRTKELTTQAEMLKTVSQDYQELFPVIFSQAFECMQLVFGVDVREVDSSDHAYVLVTALGLTCNEMPSSEQSVPKTGLLINILGVIFMDGNCAPEEDVWEVLGVMGVYDSQEHFIYGEPRELLTKIWVQEGYLEYWQVAGSDPACYEFLWGSRAHAETSKMKILEFLAKVNDTIPSAFPVWYEEALRDEEVRSQARVAARDVVGGPGPGSVLGPYPAASLAPREV</sequence>
<dbReference type="PROSITE" id="PS50838">
    <property type="entry name" value="MAGE"/>
    <property type="match status" value="1"/>
</dbReference>
<evidence type="ECO:0000259" key="2">
    <source>
        <dbReference type="PROSITE" id="PS50838"/>
    </source>
</evidence>
<feature type="domain" description="MAGE" evidence="2">
    <location>
        <begin position="172"/>
        <end position="371"/>
    </location>
</feature>
<dbReference type="AlphaFoldDB" id="A0A8C0P7Q1"/>
<dbReference type="InterPro" id="IPR021072">
    <property type="entry name" value="MAGE_N"/>
</dbReference>
<feature type="region of interest" description="Disordered" evidence="1">
    <location>
        <begin position="96"/>
        <end position="158"/>
    </location>
</feature>
<evidence type="ECO:0000313" key="3">
    <source>
        <dbReference type="Ensembl" id="ENSCAFP00030037590.1"/>
    </source>
</evidence>
<feature type="compositionally biased region" description="Polar residues" evidence="1">
    <location>
        <begin position="104"/>
        <end position="133"/>
    </location>
</feature>
<reference evidence="3" key="1">
    <citation type="submission" date="2025-08" db="UniProtKB">
        <authorList>
            <consortium name="Ensembl"/>
        </authorList>
    </citation>
    <scope>IDENTIFICATION</scope>
</reference>
<proteinExistence type="predicted"/>
<evidence type="ECO:0000256" key="1">
    <source>
        <dbReference type="SAM" id="MobiDB-lite"/>
    </source>
</evidence>
<dbReference type="InterPro" id="IPR037445">
    <property type="entry name" value="MAGE"/>
</dbReference>
<accession>A0A8C0P7Q1</accession>
<dbReference type="Pfam" id="PF01454">
    <property type="entry name" value="MAGE"/>
    <property type="match status" value="1"/>
</dbReference>
<dbReference type="InterPro" id="IPR041899">
    <property type="entry name" value="MAGE_WH2"/>
</dbReference>
<dbReference type="SMART" id="SM01392">
    <property type="entry name" value="MAGE_N"/>
    <property type="match status" value="1"/>
</dbReference>
<dbReference type="SMART" id="SM01373">
    <property type="entry name" value="MAGE"/>
    <property type="match status" value="1"/>
</dbReference>
<dbReference type="PANTHER" id="PTHR11736:SF153">
    <property type="entry name" value="MELANOMA-ASSOCIATED ANTIGEN 10"/>
    <property type="match status" value="1"/>
</dbReference>
<dbReference type="FunFam" id="1.10.10.1210:FF:000001">
    <property type="entry name" value="melanoma-associated antigen D1"/>
    <property type="match status" value="1"/>
</dbReference>
<dbReference type="FunFam" id="1.10.10.1200:FF:000007">
    <property type="entry name" value="Melanoma-associated antigen C2"/>
    <property type="match status" value="1"/>
</dbReference>
<evidence type="ECO:0000313" key="4">
    <source>
        <dbReference type="Proteomes" id="UP000694429"/>
    </source>
</evidence>
<name>A0A8C0P7Q1_CANLF</name>
<dbReference type="InterPro" id="IPR041898">
    <property type="entry name" value="MAGE_WH1"/>
</dbReference>
<dbReference type="Ensembl" id="ENSCAFT00030043067.1">
    <property type="protein sequence ID" value="ENSCAFP00030037590.1"/>
    <property type="gene ID" value="ENSCAFG00030023428.1"/>
</dbReference>
<organism evidence="3 4">
    <name type="scientific">Canis lupus familiaris</name>
    <name type="common">Dog</name>
    <name type="synonym">Canis familiaris</name>
    <dbReference type="NCBI Taxonomy" id="9615"/>
    <lineage>
        <taxon>Eukaryota</taxon>
        <taxon>Metazoa</taxon>
        <taxon>Chordata</taxon>
        <taxon>Craniata</taxon>
        <taxon>Vertebrata</taxon>
        <taxon>Euteleostomi</taxon>
        <taxon>Mammalia</taxon>
        <taxon>Eutheria</taxon>
        <taxon>Laurasiatheria</taxon>
        <taxon>Carnivora</taxon>
        <taxon>Caniformia</taxon>
        <taxon>Canidae</taxon>
        <taxon>Canis</taxon>
    </lineage>
</organism>